<gene>
    <name evidence="1" type="primary">36</name>
    <name evidence="1" type="ORF">SEA_STAB_36</name>
</gene>
<evidence type="ECO:0000313" key="1">
    <source>
        <dbReference type="EMBL" id="QDH93747.1"/>
    </source>
</evidence>
<evidence type="ECO:0000313" key="2">
    <source>
        <dbReference type="Proteomes" id="UP000317877"/>
    </source>
</evidence>
<dbReference type="EMBL" id="MK937613">
    <property type="protein sequence ID" value="QDH93747.1"/>
    <property type="molecule type" value="Genomic_DNA"/>
</dbReference>
<accession>A0A514DJH5</accession>
<sequence>MHDLILSLLLDPGFAIGYLGAAATHLEEVAGAL</sequence>
<name>A0A514DJH5_9CAUD</name>
<dbReference type="RefSeq" id="YP_009847982.1">
    <property type="nucleotide sequence ID" value="NC_048780.1"/>
</dbReference>
<dbReference type="KEGG" id="vg:55618382"/>
<dbReference type="GeneID" id="55618382"/>
<keyword evidence="2" id="KW-1185">Reference proteome</keyword>
<organism evidence="1 2">
    <name type="scientific">Corynebacterium phage StAB</name>
    <dbReference type="NCBI Taxonomy" id="2591204"/>
    <lineage>
        <taxon>Viruses</taxon>
        <taxon>Duplodnaviria</taxon>
        <taxon>Heunggongvirae</taxon>
        <taxon>Uroviricota</taxon>
        <taxon>Caudoviricetes</taxon>
        <taxon>Samwavirus</taxon>
        <taxon>Samwavirus StAB</taxon>
    </lineage>
</organism>
<dbReference type="Proteomes" id="UP000317877">
    <property type="component" value="Segment"/>
</dbReference>
<reference evidence="1 2" key="1">
    <citation type="submission" date="2019-05" db="EMBL/GenBank/DDBJ databases">
        <authorList>
            <person name="Akhtar B.I."/>
            <person name="Arnold A.M."/>
            <person name="Bradley E.T."/>
            <person name="Brothers B.H."/>
            <person name="Butler T.D."/>
            <person name="Camp E.M."/>
            <person name="Carlisle A.C."/>
            <person name="Causey C.L."/>
            <person name="Cole L.M."/>
            <person name="Cordle B.A."/>
            <person name="Council J.C."/>
            <person name="Cranford T.B."/>
            <person name="Davidson A.L."/>
            <person name="Davis T.J."/>
            <person name="DeJohn S.M."/>
            <person name="Dobson M.N."/>
            <person name="Draughn A.N."/>
            <person name="Duncan A."/>
            <person name="Flippo K.C."/>
            <person name="Gentry B.L."/>
            <person name="Temple D.K."/>
            <person name="Claughton R."/>
            <person name="Riley T."/>
            <person name="Yancie K."/>
            <person name="Brown C."/>
            <person name="Monti D.L."/>
            <person name="Garlena R.A."/>
            <person name="Russell D.A."/>
            <person name="Pope W.H."/>
            <person name="Jacobs-Sera D."/>
            <person name="Hatfull G.F."/>
        </authorList>
    </citation>
    <scope>NUCLEOTIDE SEQUENCE [LARGE SCALE GENOMIC DNA]</scope>
</reference>
<protein>
    <submittedName>
        <fullName evidence="1">Uncharacterized protein</fullName>
    </submittedName>
</protein>
<proteinExistence type="predicted"/>